<name>A0A0S7BS56_9BACT</name>
<dbReference type="OrthoDB" id="1113826at2"/>
<sequence>MFKTNLNFLLFTAALVFVFLFNGCKNEKTMVPGDNSYKIMFLHHSTGHVIWKGETGGIKGLFGKKEAVPAWFTKYNKENGTDYFITEQNFPKAQPYGWNNYPFDYFNIWVKNAGDEAYMEEPTLEMLAKDYDLIVFKHCFPVSNIDIDLDTADIDSPEKRLQNYKAQYEAIREKLLQFPENKFILWTAAAHVQSNVTEEEAMRTREFVDWVIQEWDKPGDNIFLWDFYALETEGGLYLKEEYSAKKGDSHPSAKFGERVAPLFASRIVDVIENNGEKTNLKGETK</sequence>
<dbReference type="EMBL" id="DF968182">
    <property type="protein sequence ID" value="GAP43468.1"/>
    <property type="molecule type" value="Genomic_DNA"/>
</dbReference>
<dbReference type="SUPFAM" id="SSF52266">
    <property type="entry name" value="SGNH hydrolase"/>
    <property type="match status" value="1"/>
</dbReference>
<accession>A0A0S7BS56</accession>
<evidence type="ECO:0008006" key="3">
    <source>
        <dbReference type="Google" id="ProtNLM"/>
    </source>
</evidence>
<proteinExistence type="predicted"/>
<keyword evidence="2" id="KW-1185">Reference proteome</keyword>
<dbReference type="RefSeq" id="WP_062040585.1">
    <property type="nucleotide sequence ID" value="NZ_DF968182.1"/>
</dbReference>
<evidence type="ECO:0000313" key="1">
    <source>
        <dbReference type="EMBL" id="GAP43468.1"/>
    </source>
</evidence>
<protein>
    <recommendedName>
        <fullName evidence="3">SGNH/GDSL hydrolase family protein</fullName>
    </recommendedName>
</protein>
<evidence type="ECO:0000313" key="2">
    <source>
        <dbReference type="Proteomes" id="UP000053091"/>
    </source>
</evidence>
<dbReference type="STRING" id="1678841.TBC1_111621"/>
<gene>
    <name evidence="1" type="ORF">TBC1_111621</name>
</gene>
<dbReference type="AlphaFoldDB" id="A0A0S7BS56"/>
<dbReference type="Proteomes" id="UP000053091">
    <property type="component" value="Unassembled WGS sequence"/>
</dbReference>
<reference evidence="1" key="1">
    <citation type="journal article" date="2015" name="Genome Announc.">
        <title>Draft Genome Sequence of Bacteroidales Strain TBC1, a Novel Isolate from a Methanogenic Wastewater Treatment System.</title>
        <authorList>
            <person name="Tourlousse D.M."/>
            <person name="Matsuura N."/>
            <person name="Sun L."/>
            <person name="Toyonaga M."/>
            <person name="Kuroda K."/>
            <person name="Ohashi A."/>
            <person name="Cruz R."/>
            <person name="Yamaguchi T."/>
            <person name="Sekiguchi Y."/>
        </authorList>
    </citation>
    <scope>NUCLEOTIDE SEQUENCE [LARGE SCALE GENOMIC DNA]</scope>
    <source>
        <strain evidence="1">TBC1</strain>
    </source>
</reference>
<organism evidence="1">
    <name type="scientific">Lentimicrobium saccharophilum</name>
    <dbReference type="NCBI Taxonomy" id="1678841"/>
    <lineage>
        <taxon>Bacteria</taxon>
        <taxon>Pseudomonadati</taxon>
        <taxon>Bacteroidota</taxon>
        <taxon>Bacteroidia</taxon>
        <taxon>Bacteroidales</taxon>
        <taxon>Lentimicrobiaceae</taxon>
        <taxon>Lentimicrobium</taxon>
    </lineage>
</organism>